<dbReference type="EMBL" id="JAVDWW010000008">
    <property type="protein sequence ID" value="MDR7171236.1"/>
    <property type="molecule type" value="Genomic_DNA"/>
</dbReference>
<proteinExistence type="predicted"/>
<sequence>MALYVIYRKTAETETEVTYRFGSSETELNRELVIEKTGPAVKAADETNDPLAMKVAGRILARKGNDPNWPGGGGIQA</sequence>
<gene>
    <name evidence="1" type="ORF">J2W56_004995</name>
</gene>
<evidence type="ECO:0000313" key="2">
    <source>
        <dbReference type="Proteomes" id="UP001251217"/>
    </source>
</evidence>
<organism evidence="1 2">
    <name type="scientific">Nocardia kruczakiae</name>
    <dbReference type="NCBI Taxonomy" id="261477"/>
    <lineage>
        <taxon>Bacteria</taxon>
        <taxon>Bacillati</taxon>
        <taxon>Actinomycetota</taxon>
        <taxon>Actinomycetes</taxon>
        <taxon>Mycobacteriales</taxon>
        <taxon>Nocardiaceae</taxon>
        <taxon>Nocardia</taxon>
    </lineage>
</organism>
<reference evidence="1 2" key="1">
    <citation type="submission" date="2023-07" db="EMBL/GenBank/DDBJ databases">
        <title>Sorghum-associated microbial communities from plants grown in Nebraska, USA.</title>
        <authorList>
            <person name="Schachtman D."/>
        </authorList>
    </citation>
    <scope>NUCLEOTIDE SEQUENCE [LARGE SCALE GENOMIC DNA]</scope>
    <source>
        <strain evidence="1 2">4272</strain>
    </source>
</reference>
<protein>
    <submittedName>
        <fullName evidence="1">Uncharacterized protein</fullName>
    </submittedName>
</protein>
<name>A0ABU1XMH7_9NOCA</name>
<dbReference type="RefSeq" id="WP_310405969.1">
    <property type="nucleotide sequence ID" value="NZ_JAVDWW010000008.1"/>
</dbReference>
<evidence type="ECO:0000313" key="1">
    <source>
        <dbReference type="EMBL" id="MDR7171236.1"/>
    </source>
</evidence>
<dbReference type="Proteomes" id="UP001251217">
    <property type="component" value="Unassembled WGS sequence"/>
</dbReference>
<accession>A0ABU1XMH7</accession>
<comment type="caution">
    <text evidence="1">The sequence shown here is derived from an EMBL/GenBank/DDBJ whole genome shotgun (WGS) entry which is preliminary data.</text>
</comment>
<keyword evidence="2" id="KW-1185">Reference proteome</keyword>